<accession>A0A2K0TWP6</accession>
<feature type="domain" description="DUF7779" evidence="3">
    <location>
        <begin position="520"/>
        <end position="609"/>
    </location>
</feature>
<gene>
    <name evidence="4" type="ORF">THARTR1_09294</name>
</gene>
<dbReference type="PANTHER" id="PTHR35205:SF1">
    <property type="entry name" value="ZU5 DOMAIN-CONTAINING PROTEIN"/>
    <property type="match status" value="1"/>
</dbReference>
<feature type="domain" description="NB-ARC" evidence="1">
    <location>
        <begin position="278"/>
        <end position="408"/>
    </location>
</feature>
<dbReference type="Gene3D" id="1.25.40.10">
    <property type="entry name" value="Tetratricopeptide repeat domain"/>
    <property type="match status" value="1"/>
</dbReference>
<sequence length="1015" mass="114460">MDHSIWAKALEKKRPALEHAKISLALDITSLERFEAALDNLTAKYAEKTGVRAVKDVLAPQLEHLVSFSEAVTSAAQVAPYGGAIWGGLLLMIESTCRFSRSLDEIMTEISELQGALPQFSEYAGLYSNDPGLQFCLLDLFEDYIDFCICVVNYTRKSPAVNIIRNIMSSSRIKGLENVKKSIAKNKERFAQRAEAAHRRNSERNYRETVKLKQIAVEEFESLHLATSPESNASRSPPASSPLVSRVASYTTPKTQASHEPFLHTVAWKRNTIFTGREAELQQLHQYLSTPGQFDAPRSCAIHGIGGVGKTQLALEYTYRCRQFYQAIFWLRTENSIELLESFSSIGNKVGIIDDVNEGRRVSRILDWLESTDKKWLLIMDNLETLDTVATIWPKVSLGGGSIIITTQKPCDSLKWADFDIPLRPFGPTDGSKLLLVQVSTDAYGDVTKKEEAALAMEISNNVGGLPLWINALGGFVAQSQCTLLECLDIYKASFSSLDEGTKGGGWIYEKTPTKVFDLAFSRLSEDAKTLLYILAFLNPDGVPESMLSIDNVERGELAVLAKTNRQRFFSAIANLRDSQLIKREHQRNENHLTTHRSIQTAVLHRLDSSLQQRQISFGHACTILRRVLPRPSPLQQPESNKWPLIQMYLPQLLSLEKAFLRAQPPIEGSMEVALLLSDVGLNIWDRGLAEDAKSLLLTAERVLDGIGCEPMAMERSDLHVLLGIITDTIGITQRVEGLRHRQRANEIRKHYLDSIPPEQLTLDEEIRYYNTITDLACSYQQFNRYGDVEKICTTIIAKYRSWGTEEAFPYEFAKYYHHMAFVLVHRGDTMAAAKYAKHATHLLELGSFGLLAVLFRFDCATIYFQNGQAELAISEHNEVLQHRLLKLGRANQMTIQSHLTLGVIYYFTNDFTNAELHVRAALKQSRKSSSTKEIVIRAKFYMSRILKAQQGKGSYAEAERLAQEAKAGLKDLLRLDFPDFLKDRDEDDPILYDYLAPWTNRIVVEQQQVSGQLD</sequence>
<reference evidence="4 5" key="1">
    <citation type="submission" date="2017-02" db="EMBL/GenBank/DDBJ databases">
        <title>Genomes of Trichoderma spp. with biocontrol activity.</title>
        <authorList>
            <person name="Gardiner D."/>
            <person name="Kazan K."/>
            <person name="Vos C."/>
            <person name="Harvey P."/>
        </authorList>
    </citation>
    <scope>NUCLEOTIDE SEQUENCE [LARGE SCALE GENOMIC DNA]</scope>
    <source>
        <strain evidence="4 5">Tr1</strain>
    </source>
</reference>
<dbReference type="Pfam" id="PF24809">
    <property type="entry name" value="DUF7708"/>
    <property type="match status" value="1"/>
</dbReference>
<dbReference type="Pfam" id="PF00931">
    <property type="entry name" value="NB-ARC"/>
    <property type="match status" value="1"/>
</dbReference>
<dbReference type="InterPro" id="IPR011990">
    <property type="entry name" value="TPR-like_helical_dom_sf"/>
</dbReference>
<evidence type="ECO:0000313" key="5">
    <source>
        <dbReference type="Proteomes" id="UP000236290"/>
    </source>
</evidence>
<dbReference type="PANTHER" id="PTHR35205">
    <property type="entry name" value="NB-ARC AND TPR DOMAIN PROTEIN"/>
    <property type="match status" value="1"/>
</dbReference>
<evidence type="ECO:0000313" key="4">
    <source>
        <dbReference type="EMBL" id="PNP49963.1"/>
    </source>
</evidence>
<dbReference type="SUPFAM" id="SSF48452">
    <property type="entry name" value="TPR-like"/>
    <property type="match status" value="1"/>
</dbReference>
<dbReference type="Gene3D" id="3.40.50.300">
    <property type="entry name" value="P-loop containing nucleotide triphosphate hydrolases"/>
    <property type="match status" value="1"/>
</dbReference>
<dbReference type="InterPro" id="IPR002182">
    <property type="entry name" value="NB-ARC"/>
</dbReference>
<dbReference type="InterPro" id="IPR056125">
    <property type="entry name" value="DUF7708"/>
</dbReference>
<dbReference type="InterPro" id="IPR027417">
    <property type="entry name" value="P-loop_NTPase"/>
</dbReference>
<dbReference type="SUPFAM" id="SSF52540">
    <property type="entry name" value="P-loop containing nucleoside triphosphate hydrolases"/>
    <property type="match status" value="1"/>
</dbReference>
<comment type="caution">
    <text evidence="4">The sequence shown here is derived from an EMBL/GenBank/DDBJ whole genome shotgun (WGS) entry which is preliminary data.</text>
</comment>
<proteinExistence type="predicted"/>
<organism evidence="4 5">
    <name type="scientific">Trichoderma harzianum</name>
    <name type="common">Hypocrea lixii</name>
    <dbReference type="NCBI Taxonomy" id="5544"/>
    <lineage>
        <taxon>Eukaryota</taxon>
        <taxon>Fungi</taxon>
        <taxon>Dikarya</taxon>
        <taxon>Ascomycota</taxon>
        <taxon>Pezizomycotina</taxon>
        <taxon>Sordariomycetes</taxon>
        <taxon>Hypocreomycetidae</taxon>
        <taxon>Hypocreales</taxon>
        <taxon>Hypocreaceae</taxon>
        <taxon>Trichoderma</taxon>
    </lineage>
</organism>
<dbReference type="Proteomes" id="UP000236290">
    <property type="component" value="Unassembled WGS sequence"/>
</dbReference>
<evidence type="ECO:0000259" key="2">
    <source>
        <dbReference type="Pfam" id="PF24809"/>
    </source>
</evidence>
<feature type="domain" description="DUF7708" evidence="2">
    <location>
        <begin position="78"/>
        <end position="199"/>
    </location>
</feature>
<dbReference type="AlphaFoldDB" id="A0A2K0TWP6"/>
<dbReference type="Pfam" id="PF25000">
    <property type="entry name" value="DUF7779"/>
    <property type="match status" value="1"/>
</dbReference>
<dbReference type="InterPro" id="IPR056681">
    <property type="entry name" value="DUF7779"/>
</dbReference>
<evidence type="ECO:0000259" key="3">
    <source>
        <dbReference type="Pfam" id="PF25000"/>
    </source>
</evidence>
<protein>
    <submittedName>
        <fullName evidence="4">Uncharacterized protein</fullName>
    </submittedName>
</protein>
<dbReference type="PRINTS" id="PR00364">
    <property type="entry name" value="DISEASERSIST"/>
</dbReference>
<dbReference type="EMBL" id="MTYI01000172">
    <property type="protein sequence ID" value="PNP49963.1"/>
    <property type="molecule type" value="Genomic_DNA"/>
</dbReference>
<name>A0A2K0TWP6_TRIHA</name>
<dbReference type="GO" id="GO:0043531">
    <property type="term" value="F:ADP binding"/>
    <property type="evidence" value="ECO:0007669"/>
    <property type="project" value="InterPro"/>
</dbReference>
<dbReference type="OrthoDB" id="6161812at2759"/>
<evidence type="ECO:0000259" key="1">
    <source>
        <dbReference type="Pfam" id="PF00931"/>
    </source>
</evidence>